<keyword evidence="1" id="KW-0472">Membrane</keyword>
<evidence type="ECO:0000256" key="1">
    <source>
        <dbReference type="SAM" id="Phobius"/>
    </source>
</evidence>
<feature type="transmembrane region" description="Helical" evidence="1">
    <location>
        <begin position="106"/>
        <end position="130"/>
    </location>
</feature>
<feature type="transmembrane region" description="Helical" evidence="1">
    <location>
        <begin position="69"/>
        <end position="94"/>
    </location>
</feature>
<gene>
    <name evidence="2" type="ORF">SAMN04490356_0374</name>
</gene>
<proteinExistence type="predicted"/>
<feature type="transmembrane region" description="Helical" evidence="1">
    <location>
        <begin position="12"/>
        <end position="32"/>
    </location>
</feature>
<protein>
    <submittedName>
        <fullName evidence="2">Uncharacterized protein</fullName>
    </submittedName>
</protein>
<keyword evidence="3" id="KW-1185">Reference proteome</keyword>
<keyword evidence="1" id="KW-0812">Transmembrane</keyword>
<dbReference type="AlphaFoldDB" id="A0A1H4IAP8"/>
<organism evidence="2 3">
    <name type="scientific">Streptomyces melanosporofaciens</name>
    <dbReference type="NCBI Taxonomy" id="67327"/>
    <lineage>
        <taxon>Bacteria</taxon>
        <taxon>Bacillati</taxon>
        <taxon>Actinomycetota</taxon>
        <taxon>Actinomycetes</taxon>
        <taxon>Kitasatosporales</taxon>
        <taxon>Streptomycetaceae</taxon>
        <taxon>Streptomyces</taxon>
        <taxon>Streptomyces violaceusniger group</taxon>
    </lineage>
</organism>
<evidence type="ECO:0000313" key="3">
    <source>
        <dbReference type="Proteomes" id="UP000198609"/>
    </source>
</evidence>
<dbReference type="EMBL" id="FNST01000001">
    <property type="protein sequence ID" value="SEB31139.1"/>
    <property type="molecule type" value="Genomic_DNA"/>
</dbReference>
<dbReference type="Proteomes" id="UP000198609">
    <property type="component" value="Unassembled WGS sequence"/>
</dbReference>
<evidence type="ECO:0000313" key="2">
    <source>
        <dbReference type="EMBL" id="SEB31139.1"/>
    </source>
</evidence>
<name>A0A1H4IAP8_STRMJ</name>
<accession>A0A1H4IAP8</accession>
<sequence>MAVRMTEEFASAMVTVIPIVLVAASLEMTALTKNGRDNGRRRREAVLAAIRSGTPEPAGVSRRRKAASLFVLSGWYWSVILHVVAEVLLIRWLADSKRAPDQQTAQFVQAVGIFGFVWVLIAGFIVASVYSTERKLERRLWEDDIARERAARAAAVPEVAVPAPTAPGQAQQPYQ</sequence>
<keyword evidence="1" id="KW-1133">Transmembrane helix</keyword>
<reference evidence="3" key="1">
    <citation type="submission" date="2016-10" db="EMBL/GenBank/DDBJ databases">
        <authorList>
            <person name="Varghese N."/>
            <person name="Submissions S."/>
        </authorList>
    </citation>
    <scope>NUCLEOTIDE SEQUENCE [LARGE SCALE GENOMIC DNA]</scope>
    <source>
        <strain evidence="3">DSM 40318</strain>
    </source>
</reference>